<dbReference type="InterPro" id="IPR024607">
    <property type="entry name" value="Sulfatase_CS"/>
</dbReference>
<dbReference type="AlphaFoldDB" id="A0A8J3GCD9"/>
<dbReference type="GO" id="GO:0005737">
    <property type="term" value="C:cytoplasm"/>
    <property type="evidence" value="ECO:0007669"/>
    <property type="project" value="TreeGrafter"/>
</dbReference>
<protein>
    <submittedName>
        <fullName evidence="8">Iduronate-2-sulfatase</fullName>
    </submittedName>
</protein>
<evidence type="ECO:0000256" key="1">
    <source>
        <dbReference type="ARBA" id="ARBA00001913"/>
    </source>
</evidence>
<dbReference type="PANTHER" id="PTHR45953:SF1">
    <property type="entry name" value="IDURONATE 2-SULFATASE"/>
    <property type="match status" value="1"/>
</dbReference>
<organism evidence="8 9">
    <name type="scientific">Persicitalea jodogahamensis</name>
    <dbReference type="NCBI Taxonomy" id="402147"/>
    <lineage>
        <taxon>Bacteria</taxon>
        <taxon>Pseudomonadati</taxon>
        <taxon>Bacteroidota</taxon>
        <taxon>Cytophagia</taxon>
        <taxon>Cytophagales</taxon>
        <taxon>Spirosomataceae</taxon>
        <taxon>Persicitalea</taxon>
    </lineage>
</organism>
<dbReference type="GO" id="GO:0046872">
    <property type="term" value="F:metal ion binding"/>
    <property type="evidence" value="ECO:0007669"/>
    <property type="project" value="UniProtKB-KW"/>
</dbReference>
<evidence type="ECO:0000256" key="4">
    <source>
        <dbReference type="ARBA" id="ARBA00022729"/>
    </source>
</evidence>
<dbReference type="Gene3D" id="3.40.720.10">
    <property type="entry name" value="Alkaline Phosphatase, subunit A"/>
    <property type="match status" value="1"/>
</dbReference>
<evidence type="ECO:0000256" key="6">
    <source>
        <dbReference type="ARBA" id="ARBA00022837"/>
    </source>
</evidence>
<name>A0A8J3GCD9_9BACT</name>
<gene>
    <name evidence="8" type="primary">betC</name>
    <name evidence="8" type="ORF">GCM10007390_50280</name>
</gene>
<comment type="similarity">
    <text evidence="2">Belongs to the sulfatase family.</text>
</comment>
<proteinExistence type="inferred from homology"/>
<evidence type="ECO:0000256" key="5">
    <source>
        <dbReference type="ARBA" id="ARBA00022801"/>
    </source>
</evidence>
<dbReference type="EMBL" id="BMXF01000009">
    <property type="protein sequence ID" value="GHB88171.1"/>
    <property type="molecule type" value="Genomic_DNA"/>
</dbReference>
<keyword evidence="4" id="KW-0732">Signal</keyword>
<accession>A0A8J3GCD9</accession>
<evidence type="ECO:0000259" key="7">
    <source>
        <dbReference type="Pfam" id="PF00884"/>
    </source>
</evidence>
<keyword evidence="5" id="KW-0378">Hydrolase</keyword>
<dbReference type="InterPro" id="IPR035874">
    <property type="entry name" value="IDS"/>
</dbReference>
<dbReference type="CDD" id="cd16030">
    <property type="entry name" value="iduronate-2-sulfatase"/>
    <property type="match status" value="1"/>
</dbReference>
<evidence type="ECO:0000313" key="9">
    <source>
        <dbReference type="Proteomes" id="UP000598271"/>
    </source>
</evidence>
<reference evidence="8 9" key="1">
    <citation type="journal article" date="2014" name="Int. J. Syst. Evol. Microbiol.">
        <title>Complete genome sequence of Corynebacterium casei LMG S-19264T (=DSM 44701T), isolated from a smear-ripened cheese.</title>
        <authorList>
            <consortium name="US DOE Joint Genome Institute (JGI-PGF)"/>
            <person name="Walter F."/>
            <person name="Albersmeier A."/>
            <person name="Kalinowski J."/>
            <person name="Ruckert C."/>
        </authorList>
    </citation>
    <scope>NUCLEOTIDE SEQUENCE [LARGE SCALE GENOMIC DNA]</scope>
    <source>
        <strain evidence="8 9">KCTC 12866</strain>
    </source>
</reference>
<dbReference type="GO" id="GO:0004423">
    <property type="term" value="F:iduronate-2-sulfatase activity"/>
    <property type="evidence" value="ECO:0007669"/>
    <property type="project" value="InterPro"/>
</dbReference>
<evidence type="ECO:0000256" key="3">
    <source>
        <dbReference type="ARBA" id="ARBA00022723"/>
    </source>
</evidence>
<keyword evidence="9" id="KW-1185">Reference proteome</keyword>
<evidence type="ECO:0000313" key="8">
    <source>
        <dbReference type="EMBL" id="GHB88171.1"/>
    </source>
</evidence>
<comment type="cofactor">
    <cofactor evidence="1">
        <name>Ca(2+)</name>
        <dbReference type="ChEBI" id="CHEBI:29108"/>
    </cofactor>
</comment>
<dbReference type="Pfam" id="PF00884">
    <property type="entry name" value="Sulfatase"/>
    <property type="match status" value="1"/>
</dbReference>
<comment type="caution">
    <text evidence="8">The sequence shown here is derived from an EMBL/GenBank/DDBJ whole genome shotgun (WGS) entry which is preliminary data.</text>
</comment>
<evidence type="ECO:0000256" key="2">
    <source>
        <dbReference type="ARBA" id="ARBA00008779"/>
    </source>
</evidence>
<dbReference type="PANTHER" id="PTHR45953">
    <property type="entry name" value="IDURONATE 2-SULFATASE"/>
    <property type="match status" value="1"/>
</dbReference>
<dbReference type="InterPro" id="IPR017850">
    <property type="entry name" value="Alkaline_phosphatase_core_sf"/>
</dbReference>
<dbReference type="SUPFAM" id="SSF53649">
    <property type="entry name" value="Alkaline phosphatase-like"/>
    <property type="match status" value="1"/>
</dbReference>
<keyword evidence="3" id="KW-0479">Metal-binding</keyword>
<dbReference type="Proteomes" id="UP000598271">
    <property type="component" value="Unassembled WGS sequence"/>
</dbReference>
<feature type="domain" description="Sulfatase N-terminal" evidence="7">
    <location>
        <begin position="37"/>
        <end position="418"/>
    </location>
</feature>
<dbReference type="InterPro" id="IPR000917">
    <property type="entry name" value="Sulfatase_N"/>
</dbReference>
<keyword evidence="6" id="KW-0106">Calcium</keyword>
<sequence>MKNGFESMRKTSFFLLLSFALQSLGAQPTKKPSAIRPNVLFIAVDDLKPLLSAYGESRMKTPNIDRLARMGTVFLNNYCQQAVCAPTRASLLTGQRPDYTQVWDLETLMRDKNPDILTLPQYFRQNGYTTTGLGKVFDSRSVDKMLDEPSWSVPFDKLEEADYAAGYGRPKANYYQGPETLKLLEEIRTKAGKMGLKGEKLKDYLNKNRGPAVESAEVPDDAYQDGAVAKKAVATIARLAKDGQPFFYAAGFVRPHLPFVAPRKYWDLYDREEINTAAYQQFATDSPQFAYQASGELVNAYLLPNGDRYPTGYAPKPTEMQKELIHGYYAAVSYMDAQVGKLLDALDEQGLTKNTIIVLWGDHGWHLGDHGIWCKHTNFEQATRAPLIIAAPGLTGGQKAEGLTEFVDVFPTLTDLAGLKTPEKLAGKSLVPMMKNPNATVKRFAQSQYPRSTKEYGKLMGYAIRTPRYRYVAWFAEDYDKNKVLPNVRPIAEELYDYEDDPNEEINFAAHSDHQDALKEHQVLLTEFLGSQPQAR</sequence>
<dbReference type="PROSITE" id="PS00523">
    <property type="entry name" value="SULFATASE_1"/>
    <property type="match status" value="1"/>
</dbReference>